<feature type="region of interest" description="Disordered" evidence="1">
    <location>
        <begin position="764"/>
        <end position="789"/>
    </location>
</feature>
<dbReference type="STRING" id="983506.L8WFC0"/>
<comment type="caution">
    <text evidence="3">The sequence shown here is derived from an EMBL/GenBank/DDBJ whole genome shotgun (WGS) entry which is preliminary data.</text>
</comment>
<proteinExistence type="predicted"/>
<dbReference type="AlphaFoldDB" id="L8WFC0"/>
<feature type="region of interest" description="Disordered" evidence="1">
    <location>
        <begin position="939"/>
        <end position="982"/>
    </location>
</feature>
<feature type="compositionally biased region" description="Basic and acidic residues" evidence="1">
    <location>
        <begin position="883"/>
        <end position="892"/>
    </location>
</feature>
<name>L8WFC0_THACA</name>
<gene>
    <name evidence="3" type="ORF">AG1IA_09104</name>
</gene>
<feature type="compositionally biased region" description="Polar residues" evidence="1">
    <location>
        <begin position="871"/>
        <end position="882"/>
    </location>
</feature>
<feature type="region of interest" description="Disordered" evidence="1">
    <location>
        <begin position="698"/>
        <end position="729"/>
    </location>
</feature>
<feature type="region of interest" description="Disordered" evidence="1">
    <location>
        <begin position="265"/>
        <end position="302"/>
    </location>
</feature>
<dbReference type="Proteomes" id="UP000011668">
    <property type="component" value="Unassembled WGS sequence"/>
</dbReference>
<accession>L8WFC0</accession>
<keyword evidence="2" id="KW-0472">Membrane</keyword>
<dbReference type="HOGENOM" id="CLU_012541_0_0_1"/>
<sequence>MFSNPDMVETLHHSGHSRFDTLIRAQFVAFWERTSPIGVAKLNTMTQYPIYKQPWPVYRMENLNHPGRPVLGVRTKCVKSSLLDNIGRDRVVRVLFKQGRFDRRWVEFANHQSPIIGFEHCQAHLGYPGSSGGSTPSTPNILKRRAPVPEQLRTSTIVFSTLDTSTGWSLTGRSTSITPINHTGHISNSITTLSSSSIALTSFASLSSITDISSTTPTAKLTPVTQSLPVSTSKPAWSVLRPPEVVNALTNARTVAGVSSVTASYHETTLSNQQSETPVHQNTRPTSTEEPHPVPTTSPETVKPSAHRLFISLGDCADFTSPRLRLGGGELSDLVAVDAGRFEVELRSDQDSNYFSLDISLDDGGIRCGTNEQPSIFLGYGGASYLEANVIISPKVTAMYPFSIWLEDGVAWDGRLTDSAEKNYHCWGWSDAECPNAFKLQNSGSNSVWWTLSSNNPTGSVYIDFCPPDGPTWSNVPPNPSSASLGLSGPTGKSTYIVLPTQTTIPVSTFIRPIEVTKLGAPAPDDDSFTRGTRTFFVGKETITHISTFITPIAETTRDGETGLIIGSTTTVLETSFLGMPMPTRISSEANTSTAYLPIQTIRSPSTSFSAPEAASTYSYITDSLGLVISTLTYDPTVPPAPTITSAPGAQYTFTSWSTWMTINGSIAPAIAGEVGVVSTVSETYLFESGSIIPVSELSTRSTKSAQTGTPSPTGFAKTNGNSSGQSQGGKIAGAVVGTLMGLVLGSLLLWYICHRRQRRRRRDSFARGDPSWLVPRHEVGSGSTSRLRVDLNEEPRMSRSYIEPWVPPRAMVQSSRKGDRPEMEHVPRVYGVSKMAGASGIATSRETESSSNESGPTESNHSLIIPYQVPVTTTAQTSRSTSKNEPRHRPDVMASHQPVPTSHLNSSSANPSLSLLPTPSLNESPGLLTLITPPIRTVLLPTQADPPTQAGPSRRRHGRDEEQGGHDAIPPLYNEAWKTAR</sequence>
<feature type="compositionally biased region" description="Polar residues" evidence="1">
    <location>
        <begin position="265"/>
        <end position="286"/>
    </location>
</feature>
<reference evidence="3 4" key="1">
    <citation type="journal article" date="2013" name="Nat. Commun.">
        <title>The evolution and pathogenic mechanisms of the rice sheath blight pathogen.</title>
        <authorList>
            <person name="Zheng A."/>
            <person name="Lin R."/>
            <person name="Xu L."/>
            <person name="Qin P."/>
            <person name="Tang C."/>
            <person name="Ai P."/>
            <person name="Zhang D."/>
            <person name="Liu Y."/>
            <person name="Sun Z."/>
            <person name="Feng H."/>
            <person name="Wang Y."/>
            <person name="Chen Y."/>
            <person name="Liang X."/>
            <person name="Fu R."/>
            <person name="Li Q."/>
            <person name="Zhang J."/>
            <person name="Yu X."/>
            <person name="Xie Z."/>
            <person name="Ding L."/>
            <person name="Guan P."/>
            <person name="Tang J."/>
            <person name="Liang Y."/>
            <person name="Wang S."/>
            <person name="Deng Q."/>
            <person name="Li S."/>
            <person name="Zhu J."/>
            <person name="Wang L."/>
            <person name="Liu H."/>
            <person name="Li P."/>
        </authorList>
    </citation>
    <scope>NUCLEOTIDE SEQUENCE [LARGE SCALE GENOMIC DNA]</scope>
    <source>
        <strain evidence="4">AG-1 IA</strain>
    </source>
</reference>
<evidence type="ECO:0000256" key="1">
    <source>
        <dbReference type="SAM" id="MobiDB-lite"/>
    </source>
</evidence>
<evidence type="ECO:0000313" key="4">
    <source>
        <dbReference type="Proteomes" id="UP000011668"/>
    </source>
</evidence>
<keyword evidence="2" id="KW-1133">Transmembrane helix</keyword>
<keyword evidence="2" id="KW-0812">Transmembrane</keyword>
<organism evidence="3 4">
    <name type="scientific">Thanatephorus cucumeris (strain AG1-IA)</name>
    <name type="common">Rice sheath blight fungus</name>
    <name type="synonym">Rhizoctonia solani</name>
    <dbReference type="NCBI Taxonomy" id="983506"/>
    <lineage>
        <taxon>Eukaryota</taxon>
        <taxon>Fungi</taxon>
        <taxon>Dikarya</taxon>
        <taxon>Basidiomycota</taxon>
        <taxon>Agaricomycotina</taxon>
        <taxon>Agaricomycetes</taxon>
        <taxon>Cantharellales</taxon>
        <taxon>Ceratobasidiaceae</taxon>
        <taxon>Rhizoctonia</taxon>
        <taxon>Rhizoctonia solani AG-1</taxon>
    </lineage>
</organism>
<evidence type="ECO:0000256" key="2">
    <source>
        <dbReference type="SAM" id="Phobius"/>
    </source>
</evidence>
<evidence type="ECO:0000313" key="3">
    <source>
        <dbReference type="EMBL" id="ELU36866.1"/>
    </source>
</evidence>
<feature type="compositionally biased region" description="Low complexity" evidence="1">
    <location>
        <begin position="903"/>
        <end position="919"/>
    </location>
</feature>
<feature type="compositionally biased region" description="Polar residues" evidence="1">
    <location>
        <begin position="698"/>
        <end position="719"/>
    </location>
</feature>
<protein>
    <submittedName>
        <fullName evidence="3">Alphaherpesvirus glycoprotein E domain-containing protein</fullName>
    </submittedName>
</protein>
<feature type="region of interest" description="Disordered" evidence="1">
    <location>
        <begin position="838"/>
        <end position="919"/>
    </location>
</feature>
<dbReference type="OrthoDB" id="3230159at2759"/>
<keyword evidence="4" id="KW-1185">Reference proteome</keyword>
<dbReference type="EMBL" id="AFRT01003026">
    <property type="protein sequence ID" value="ELU36866.1"/>
    <property type="molecule type" value="Genomic_DNA"/>
</dbReference>
<feature type="transmembrane region" description="Helical" evidence="2">
    <location>
        <begin position="732"/>
        <end position="753"/>
    </location>
</feature>